<dbReference type="InterPro" id="IPR009056">
    <property type="entry name" value="Cyt_c-like_dom"/>
</dbReference>
<gene>
    <name evidence="7" type="ORF">GZA08_10460</name>
</gene>
<accession>A0A6B2K413</accession>
<evidence type="ECO:0000313" key="8">
    <source>
        <dbReference type="Proteomes" id="UP000474757"/>
    </source>
</evidence>
<dbReference type="GO" id="GO:0009055">
    <property type="term" value="F:electron transfer activity"/>
    <property type="evidence" value="ECO:0007669"/>
    <property type="project" value="InterPro"/>
</dbReference>
<dbReference type="PROSITE" id="PS51007">
    <property type="entry name" value="CYTC"/>
    <property type="match status" value="1"/>
</dbReference>
<evidence type="ECO:0000256" key="3">
    <source>
        <dbReference type="ARBA" id="ARBA00023004"/>
    </source>
</evidence>
<feature type="domain" description="Cytochrome c" evidence="6">
    <location>
        <begin position="27"/>
        <end position="137"/>
    </location>
</feature>
<dbReference type="PROSITE" id="PS51257">
    <property type="entry name" value="PROKAR_LIPOPROTEIN"/>
    <property type="match status" value="1"/>
</dbReference>
<dbReference type="GO" id="GO:0046872">
    <property type="term" value="F:metal ion binding"/>
    <property type="evidence" value="ECO:0007669"/>
    <property type="project" value="UniProtKB-KW"/>
</dbReference>
<comment type="caution">
    <text evidence="7">The sequence shown here is derived from an EMBL/GenBank/DDBJ whole genome shotgun (WGS) entry which is preliminary data.</text>
</comment>
<evidence type="ECO:0000256" key="2">
    <source>
        <dbReference type="ARBA" id="ARBA00022723"/>
    </source>
</evidence>
<keyword evidence="5" id="KW-0732">Signal</keyword>
<dbReference type="Pfam" id="PF13442">
    <property type="entry name" value="Cytochrome_CBB3"/>
    <property type="match status" value="1"/>
</dbReference>
<dbReference type="Proteomes" id="UP000474757">
    <property type="component" value="Unassembled WGS sequence"/>
</dbReference>
<evidence type="ECO:0000256" key="1">
    <source>
        <dbReference type="ARBA" id="ARBA00022617"/>
    </source>
</evidence>
<keyword evidence="8" id="KW-1185">Reference proteome</keyword>
<dbReference type="RefSeq" id="WP_163893169.1">
    <property type="nucleotide sequence ID" value="NZ_JAAFYS010000002.1"/>
</dbReference>
<evidence type="ECO:0000313" key="7">
    <source>
        <dbReference type="EMBL" id="NDV01386.1"/>
    </source>
</evidence>
<keyword evidence="3 4" id="KW-0408">Iron</keyword>
<dbReference type="AlphaFoldDB" id="A0A6B2K413"/>
<proteinExistence type="predicted"/>
<keyword evidence="2 4" id="KW-0479">Metal-binding</keyword>
<dbReference type="SUPFAM" id="SSF46626">
    <property type="entry name" value="Cytochrome c"/>
    <property type="match status" value="1"/>
</dbReference>
<dbReference type="EMBL" id="JAAGAB010000002">
    <property type="protein sequence ID" value="NDV01386.1"/>
    <property type="molecule type" value="Genomic_DNA"/>
</dbReference>
<dbReference type="GO" id="GO:0020037">
    <property type="term" value="F:heme binding"/>
    <property type="evidence" value="ECO:0007669"/>
    <property type="project" value="InterPro"/>
</dbReference>
<keyword evidence="1 4" id="KW-0349">Heme</keyword>
<reference evidence="7 8" key="1">
    <citation type="submission" date="2020-02" db="EMBL/GenBank/DDBJ databases">
        <title>Pseudoroseicyclus tamarix, sp. nov., isolated from offshore sediment of a Tamarix chinensis forest.</title>
        <authorList>
            <person name="Gai Y."/>
        </authorList>
    </citation>
    <scope>NUCLEOTIDE SEQUENCE [LARGE SCALE GENOMIC DNA]</scope>
    <source>
        <strain evidence="7 8">CLL3-39</strain>
    </source>
</reference>
<name>A0A6B2K413_9RHOB</name>
<evidence type="ECO:0000256" key="5">
    <source>
        <dbReference type="SAM" id="SignalP"/>
    </source>
</evidence>
<feature type="signal peptide" evidence="5">
    <location>
        <begin position="1"/>
        <end position="22"/>
    </location>
</feature>
<evidence type="ECO:0000259" key="6">
    <source>
        <dbReference type="PROSITE" id="PS51007"/>
    </source>
</evidence>
<evidence type="ECO:0000256" key="4">
    <source>
        <dbReference type="PROSITE-ProRule" id="PRU00433"/>
    </source>
</evidence>
<dbReference type="InterPro" id="IPR036909">
    <property type="entry name" value="Cyt_c-like_dom_sf"/>
</dbReference>
<dbReference type="Gene3D" id="1.10.760.10">
    <property type="entry name" value="Cytochrome c-like domain"/>
    <property type="match status" value="1"/>
</dbReference>
<feature type="chain" id="PRO_5025456991" evidence="5">
    <location>
        <begin position="23"/>
        <end position="138"/>
    </location>
</feature>
<organism evidence="7 8">
    <name type="scientific">Pseudoroseicyclus tamaricis</name>
    <dbReference type="NCBI Taxonomy" id="2705421"/>
    <lineage>
        <taxon>Bacteria</taxon>
        <taxon>Pseudomonadati</taxon>
        <taxon>Pseudomonadota</taxon>
        <taxon>Alphaproteobacteria</taxon>
        <taxon>Rhodobacterales</taxon>
        <taxon>Paracoccaceae</taxon>
        <taxon>Pseudoroseicyclus</taxon>
    </lineage>
</organism>
<sequence length="138" mass="14176">MKTTYAMLALPALLAACMTEPASNPESEAVDGAAFYAENCAACHGPAAMGNGPLAEGLPVQPANLTTLASGNGGTFPRNEVMSYIDGYLRGGHYADVMPEFGAGDLGPQIIVENEDGTGTPVPAALLAVTDYLESLQR</sequence>
<protein>
    <submittedName>
        <fullName evidence="7">Cytochrome c</fullName>
    </submittedName>
</protein>